<evidence type="ECO:0000256" key="2">
    <source>
        <dbReference type="ARBA" id="ARBA00029447"/>
    </source>
</evidence>
<name>A0A1J5SFZ1_9ZZZZ</name>
<dbReference type="GO" id="GO:0006935">
    <property type="term" value="P:chemotaxis"/>
    <property type="evidence" value="ECO:0007669"/>
    <property type="project" value="InterPro"/>
</dbReference>
<dbReference type="AlphaFoldDB" id="A0A1J5SFZ1"/>
<protein>
    <submittedName>
        <fullName evidence="5">Methyl-accepting chemotaxis protein McpB</fullName>
    </submittedName>
</protein>
<dbReference type="PANTHER" id="PTHR32089:SF112">
    <property type="entry name" value="LYSOZYME-LIKE PROTEIN-RELATED"/>
    <property type="match status" value="1"/>
</dbReference>
<keyword evidence="1" id="KW-0807">Transducer</keyword>
<dbReference type="GO" id="GO:0016020">
    <property type="term" value="C:membrane"/>
    <property type="evidence" value="ECO:0007669"/>
    <property type="project" value="InterPro"/>
</dbReference>
<dbReference type="Gene3D" id="1.10.287.950">
    <property type="entry name" value="Methyl-accepting chemotaxis protein"/>
    <property type="match status" value="1"/>
</dbReference>
<dbReference type="PRINTS" id="PR00260">
    <property type="entry name" value="CHEMTRNSDUCR"/>
</dbReference>
<proteinExistence type="inferred from homology"/>
<comment type="similarity">
    <text evidence="2">Belongs to the methyl-accepting chemotaxis (MCP) protein family.</text>
</comment>
<dbReference type="GO" id="GO:0004888">
    <property type="term" value="F:transmembrane signaling receptor activity"/>
    <property type="evidence" value="ECO:0007669"/>
    <property type="project" value="InterPro"/>
</dbReference>
<evidence type="ECO:0000313" key="5">
    <source>
        <dbReference type="EMBL" id="OIR03109.1"/>
    </source>
</evidence>
<dbReference type="SMART" id="SM00283">
    <property type="entry name" value="MA"/>
    <property type="match status" value="1"/>
</dbReference>
<keyword evidence="3" id="KW-0472">Membrane</keyword>
<reference evidence="5" key="1">
    <citation type="submission" date="2016-10" db="EMBL/GenBank/DDBJ databases">
        <title>Sequence of Gallionella enrichment culture.</title>
        <authorList>
            <person name="Poehlein A."/>
            <person name="Muehling M."/>
            <person name="Daniel R."/>
        </authorList>
    </citation>
    <scope>NUCLEOTIDE SEQUENCE</scope>
</reference>
<dbReference type="SUPFAM" id="SSF58104">
    <property type="entry name" value="Methyl-accepting chemotaxis protein (MCP) signaling domain"/>
    <property type="match status" value="1"/>
</dbReference>
<accession>A0A1J5SFZ1</accession>
<dbReference type="EMBL" id="MLJW01000069">
    <property type="protein sequence ID" value="OIR03109.1"/>
    <property type="molecule type" value="Genomic_DNA"/>
</dbReference>
<feature type="transmembrane region" description="Helical" evidence="3">
    <location>
        <begin position="41"/>
        <end position="59"/>
    </location>
</feature>
<keyword evidence="3" id="KW-0812">Transmembrane</keyword>
<evidence type="ECO:0000259" key="4">
    <source>
        <dbReference type="PROSITE" id="PS50111"/>
    </source>
</evidence>
<keyword evidence="3" id="KW-1133">Transmembrane helix</keyword>
<sequence>MDVQESKASAAPGRELFFFVMAPAVAGALFCVLAGGGGLVVWVVAALLLVFAAVLGLSLRHRASARLAAAQRAHREADAHTRSELGDYAASLHDICDAVLPRWQRHIGISRQQTEQAITGLAGEFHEISHKLEAAVATSRSAAAGMGDGTGGISALIVAVRAELLALVASIGAALDTKKGLLIEIRGLAGLTDELKRMAAEVAAIASQTNLLALNAAIEAARAGEHGRGFAVVADEVRKLSTLSGETGKLIRQRVEAVGAAIGNTLVAADGLAASDAEVVREAEVVVNKVVDRFDGAAGSLVQTADRLQAEGEGVREQIVRVLVDLQFQDRVSQILSLVEGDIERLGERLDADRQSLATGVTPATIDSGEWLKRLESTYTTLEQHEHGAQGSANAAADGGITFF</sequence>
<dbReference type="PROSITE" id="PS50111">
    <property type="entry name" value="CHEMOTAXIS_TRANSDUC_2"/>
    <property type="match status" value="1"/>
</dbReference>
<feature type="transmembrane region" description="Helical" evidence="3">
    <location>
        <begin position="16"/>
        <end position="35"/>
    </location>
</feature>
<evidence type="ECO:0000256" key="1">
    <source>
        <dbReference type="ARBA" id="ARBA00023224"/>
    </source>
</evidence>
<dbReference type="Pfam" id="PF00015">
    <property type="entry name" value="MCPsignal"/>
    <property type="match status" value="1"/>
</dbReference>
<evidence type="ECO:0000256" key="3">
    <source>
        <dbReference type="SAM" id="Phobius"/>
    </source>
</evidence>
<dbReference type="InterPro" id="IPR004089">
    <property type="entry name" value="MCPsignal_dom"/>
</dbReference>
<dbReference type="GO" id="GO:0007165">
    <property type="term" value="P:signal transduction"/>
    <property type="evidence" value="ECO:0007669"/>
    <property type="project" value="UniProtKB-KW"/>
</dbReference>
<organism evidence="5">
    <name type="scientific">mine drainage metagenome</name>
    <dbReference type="NCBI Taxonomy" id="410659"/>
    <lineage>
        <taxon>unclassified sequences</taxon>
        <taxon>metagenomes</taxon>
        <taxon>ecological metagenomes</taxon>
    </lineage>
</organism>
<dbReference type="InterPro" id="IPR004090">
    <property type="entry name" value="Chemotax_Me-accpt_rcpt"/>
</dbReference>
<comment type="caution">
    <text evidence="5">The sequence shown here is derived from an EMBL/GenBank/DDBJ whole genome shotgun (WGS) entry which is preliminary data.</text>
</comment>
<gene>
    <name evidence="5" type="primary">mcpB_2</name>
    <name evidence="5" type="ORF">GALL_148870</name>
</gene>
<feature type="domain" description="Methyl-accepting transducer" evidence="4">
    <location>
        <begin position="185"/>
        <end position="258"/>
    </location>
</feature>
<dbReference type="PANTHER" id="PTHR32089">
    <property type="entry name" value="METHYL-ACCEPTING CHEMOTAXIS PROTEIN MCPB"/>
    <property type="match status" value="1"/>
</dbReference>